<sequence>ELLGDTRTTAALKEDTCSFLGIDLNEIPSAATLVGGCTGAQDDDADYEPVEVVRSIHDNPDPAPGAPAEVPEPDRDAPCGACGRPESMELVVVCDACERGFHLCCVNDGVEAAPSSDWMCSDCVTGGERSKLWPLGVKSKLILDMNASPPSDAEGYGGDETSDSRKHMLASSSCMGSSIDYPMMHSSLSSPGRGYASLEASGLMARHPKLNMDTLGSHHLSFGFPLSLNNSSLPVRFPSLDQSELFLQNLRHFISERHGVLEDGWRVEFKQPLNSYQLCAFNTIQDVACYLGLAVDGNYSCMDAEIRNESSFLQERLHISKRRKTSRWPNNGFPEQKGSSVSAQLRRFAFDGQTMSSFAIKSGTRFQPGDSLSSGNNGRGCEEANISNGLPMQFEDFFVLSLGRIDIRLSDSSSGPVFKITRSPCSKSFIPVESTVFSCPKIDEMLEQNIDKRSDRRDSTQMMMNIEILLSDHCAPLGDDILSCLRENNFSNTFSCLRSEVVTSQEDVDNILSYNQDHGVDIGDIVVEEDSLSVAWKKMSQKLVDACSNVLKQKGTMEFPCKHVDGETRGINWDAMNEKDHVILSLSRFCCSLAPHSVICGGWINRFGLDADFVQEMIEHMPGTESCTNYRNLKSRISSSVPVTVAEGELVVKPNGWENVKEEGPGEISQKAKKPKLNGGHGVRNPHPPPGRSMCLRLPPVLVGDSLQVSEVFWRFHEILGFEEAFSPEKLEQELIYPVFDGLFLEKPGKDDNRSEMNFTDKDWDSSDFKIAYSSRGSCVGKLLTRTHISLLQVLICELQSKNRDPDEDGKRMTVSAKRNKLHMLPVNEFTWPELAHRYVLSLLSMDGFLESAFTFQEISQAELSQAYLKLCTIRRYCSSLDPKKRILFILNILIVFFIIQPGKVGNFLLAEAIMKISGSLTSENDVLSVEDDDSDGLDATETNTCNGDIPAWAQVLEPVKKLPTNVGTRIRKCVYEAIERYPPEWAKKILEHSISKEI</sequence>
<keyword evidence="8" id="KW-1185">Reference proteome</keyword>
<feature type="region of interest" description="Disordered" evidence="5">
    <location>
        <begin position="657"/>
        <end position="690"/>
    </location>
</feature>
<proteinExistence type="predicted"/>
<evidence type="ECO:0000313" key="7">
    <source>
        <dbReference type="EMBL" id="EOA39572.1"/>
    </source>
</evidence>
<gene>
    <name evidence="7" type="ORF">CARUB_v10008192mg</name>
</gene>
<name>R0GUF5_9BRAS</name>
<evidence type="ECO:0000259" key="6">
    <source>
        <dbReference type="PROSITE" id="PS50016"/>
    </source>
</evidence>
<dbReference type="Proteomes" id="UP000029121">
    <property type="component" value="Unassembled WGS sequence"/>
</dbReference>
<feature type="domain" description="PHD-type" evidence="6">
    <location>
        <begin position="76"/>
        <end position="126"/>
    </location>
</feature>
<dbReference type="eggNOG" id="ENOG502QQZG">
    <property type="taxonomic scope" value="Eukaryota"/>
</dbReference>
<accession>R0GUF5</accession>
<dbReference type="AlphaFoldDB" id="R0GUF5"/>
<dbReference type="Gene3D" id="3.30.40.10">
    <property type="entry name" value="Zinc/RING finger domain, C3HC4 (zinc finger)"/>
    <property type="match status" value="1"/>
</dbReference>
<dbReference type="STRING" id="81985.R0GUF5"/>
<feature type="non-terminal residue" evidence="7">
    <location>
        <position position="1"/>
    </location>
</feature>
<dbReference type="PROSITE" id="PS01359">
    <property type="entry name" value="ZF_PHD_1"/>
    <property type="match status" value="1"/>
</dbReference>
<dbReference type="InterPro" id="IPR013083">
    <property type="entry name" value="Znf_RING/FYVE/PHD"/>
</dbReference>
<evidence type="ECO:0000256" key="3">
    <source>
        <dbReference type="ARBA" id="ARBA00022833"/>
    </source>
</evidence>
<keyword evidence="2 4" id="KW-0863">Zinc-finger</keyword>
<dbReference type="InterPro" id="IPR001965">
    <property type="entry name" value="Znf_PHD"/>
</dbReference>
<dbReference type="PANTHER" id="PTHR47162">
    <property type="entry name" value="OS02G0192300 PROTEIN"/>
    <property type="match status" value="1"/>
</dbReference>
<evidence type="ECO:0000256" key="5">
    <source>
        <dbReference type="SAM" id="MobiDB-lite"/>
    </source>
</evidence>
<feature type="region of interest" description="Disordered" evidence="5">
    <location>
        <begin position="56"/>
        <end position="75"/>
    </location>
</feature>
<dbReference type="InterPro" id="IPR019786">
    <property type="entry name" value="Zinc_finger_PHD-type_CS"/>
</dbReference>
<reference evidence="8" key="1">
    <citation type="journal article" date="2013" name="Nat. Genet.">
        <title>The Capsella rubella genome and the genomic consequences of rapid mating system evolution.</title>
        <authorList>
            <person name="Slotte T."/>
            <person name="Hazzouri K.M."/>
            <person name="Agren J.A."/>
            <person name="Koenig D."/>
            <person name="Maumus F."/>
            <person name="Guo Y.L."/>
            <person name="Steige K."/>
            <person name="Platts A.E."/>
            <person name="Escobar J.S."/>
            <person name="Newman L.K."/>
            <person name="Wang W."/>
            <person name="Mandakova T."/>
            <person name="Vello E."/>
            <person name="Smith L.M."/>
            <person name="Henz S.R."/>
            <person name="Steffen J."/>
            <person name="Takuno S."/>
            <person name="Brandvain Y."/>
            <person name="Coop G."/>
            <person name="Andolfatto P."/>
            <person name="Hu T.T."/>
            <person name="Blanchette M."/>
            <person name="Clark R.M."/>
            <person name="Quesneville H."/>
            <person name="Nordborg M."/>
            <person name="Gaut B.S."/>
            <person name="Lysak M.A."/>
            <person name="Jenkins J."/>
            <person name="Grimwood J."/>
            <person name="Chapman J."/>
            <person name="Prochnik S."/>
            <person name="Shu S."/>
            <person name="Rokhsar D."/>
            <person name="Schmutz J."/>
            <person name="Weigel D."/>
            <person name="Wright S.I."/>
        </authorList>
    </citation>
    <scope>NUCLEOTIDE SEQUENCE [LARGE SCALE GENOMIC DNA]</scope>
    <source>
        <strain evidence="8">cv. Monte Gargano</strain>
    </source>
</reference>
<feature type="region of interest" description="Disordered" evidence="5">
    <location>
        <begin position="146"/>
        <end position="165"/>
    </location>
</feature>
<keyword evidence="1" id="KW-0479">Metal-binding</keyword>
<evidence type="ECO:0000256" key="4">
    <source>
        <dbReference type="PROSITE-ProRule" id="PRU00146"/>
    </source>
</evidence>
<dbReference type="GO" id="GO:0008270">
    <property type="term" value="F:zinc ion binding"/>
    <property type="evidence" value="ECO:0007669"/>
    <property type="project" value="UniProtKB-KW"/>
</dbReference>
<dbReference type="InterPro" id="IPR011011">
    <property type="entry name" value="Znf_FYVE_PHD"/>
</dbReference>
<dbReference type="PROSITE" id="PS50016">
    <property type="entry name" value="ZF_PHD_2"/>
    <property type="match status" value="1"/>
</dbReference>
<dbReference type="PANTHER" id="PTHR47162:SF8">
    <property type="entry name" value="METHYL-CPG-BINDING DOMAIN-CONTAINING PROTEIN 9"/>
    <property type="match status" value="1"/>
</dbReference>
<protein>
    <recommendedName>
        <fullName evidence="6">PHD-type domain-containing protein</fullName>
    </recommendedName>
</protein>
<keyword evidence="3" id="KW-0862">Zinc</keyword>
<organism evidence="7 8">
    <name type="scientific">Capsella rubella</name>
    <dbReference type="NCBI Taxonomy" id="81985"/>
    <lineage>
        <taxon>Eukaryota</taxon>
        <taxon>Viridiplantae</taxon>
        <taxon>Streptophyta</taxon>
        <taxon>Embryophyta</taxon>
        <taxon>Tracheophyta</taxon>
        <taxon>Spermatophyta</taxon>
        <taxon>Magnoliopsida</taxon>
        <taxon>eudicotyledons</taxon>
        <taxon>Gunneridae</taxon>
        <taxon>Pentapetalae</taxon>
        <taxon>rosids</taxon>
        <taxon>malvids</taxon>
        <taxon>Brassicales</taxon>
        <taxon>Brassicaceae</taxon>
        <taxon>Camelineae</taxon>
        <taxon>Capsella</taxon>
    </lineage>
</organism>
<dbReference type="SUPFAM" id="SSF57903">
    <property type="entry name" value="FYVE/PHD zinc finger"/>
    <property type="match status" value="1"/>
</dbReference>
<evidence type="ECO:0000313" key="8">
    <source>
        <dbReference type="Proteomes" id="UP000029121"/>
    </source>
</evidence>
<dbReference type="Pfam" id="PF00628">
    <property type="entry name" value="PHD"/>
    <property type="match status" value="1"/>
</dbReference>
<dbReference type="InterPro" id="IPR019787">
    <property type="entry name" value="Znf_PHD-finger"/>
</dbReference>
<dbReference type="SMART" id="SM00249">
    <property type="entry name" value="PHD"/>
    <property type="match status" value="1"/>
</dbReference>
<evidence type="ECO:0000256" key="1">
    <source>
        <dbReference type="ARBA" id="ARBA00022723"/>
    </source>
</evidence>
<dbReference type="EMBL" id="KB870805">
    <property type="protein sequence ID" value="EOA39572.1"/>
    <property type="molecule type" value="Genomic_DNA"/>
</dbReference>
<evidence type="ECO:0000256" key="2">
    <source>
        <dbReference type="ARBA" id="ARBA00022771"/>
    </source>
</evidence>